<dbReference type="Gene3D" id="3.40.630.20">
    <property type="entry name" value="Peptidase C15, pyroglutamyl peptidase I-like"/>
    <property type="match status" value="1"/>
</dbReference>
<dbReference type="GO" id="GO:0006508">
    <property type="term" value="P:proteolysis"/>
    <property type="evidence" value="ECO:0007669"/>
    <property type="project" value="UniProtKB-KW"/>
</dbReference>
<dbReference type="EMBL" id="QGMH01000004">
    <property type="protein sequence ID" value="TVY30813.1"/>
    <property type="molecule type" value="Genomic_DNA"/>
</dbReference>
<keyword evidence="3" id="KW-0645">Protease</keyword>
<evidence type="ECO:0000313" key="6">
    <source>
        <dbReference type="EMBL" id="TVY30813.1"/>
    </source>
</evidence>
<dbReference type="RefSeq" id="XP_031009598.1">
    <property type="nucleotide sequence ID" value="XM_031145380.1"/>
</dbReference>
<dbReference type="GO" id="GO:0016920">
    <property type="term" value="F:pyroglutamyl-peptidase activity"/>
    <property type="evidence" value="ECO:0007669"/>
    <property type="project" value="InterPro"/>
</dbReference>
<evidence type="ECO:0000256" key="3">
    <source>
        <dbReference type="ARBA" id="ARBA00022670"/>
    </source>
</evidence>
<organism evidence="6 7">
    <name type="scientific">Lachnellula hyalina</name>
    <dbReference type="NCBI Taxonomy" id="1316788"/>
    <lineage>
        <taxon>Eukaryota</taxon>
        <taxon>Fungi</taxon>
        <taxon>Dikarya</taxon>
        <taxon>Ascomycota</taxon>
        <taxon>Pezizomycotina</taxon>
        <taxon>Leotiomycetes</taxon>
        <taxon>Helotiales</taxon>
        <taxon>Lachnaceae</taxon>
        <taxon>Lachnellula</taxon>
    </lineage>
</organism>
<gene>
    <name evidence="6" type="primary">Pgpep1</name>
    <name evidence="6" type="ORF">LHYA1_G000388</name>
</gene>
<keyword evidence="5" id="KW-0788">Thiol protease</keyword>
<reference evidence="6 7" key="1">
    <citation type="submission" date="2018-05" db="EMBL/GenBank/DDBJ databases">
        <title>Genome sequencing and assembly of the regulated plant pathogen Lachnellula willkommii and related sister species for the development of diagnostic species identification markers.</title>
        <authorList>
            <person name="Giroux E."/>
            <person name="Bilodeau G."/>
        </authorList>
    </citation>
    <scope>NUCLEOTIDE SEQUENCE [LARGE SCALE GENOMIC DNA]</scope>
    <source>
        <strain evidence="6 7">CBS 185.66</strain>
    </source>
</reference>
<dbReference type="PRINTS" id="PR00706">
    <property type="entry name" value="PYROGLUPTASE"/>
</dbReference>
<name>A0A8H8RAW9_9HELO</name>
<dbReference type="PANTHER" id="PTHR23402:SF1">
    <property type="entry name" value="PYROGLUTAMYL-PEPTIDASE I"/>
    <property type="match status" value="1"/>
</dbReference>
<evidence type="ECO:0000256" key="2">
    <source>
        <dbReference type="ARBA" id="ARBA00022490"/>
    </source>
</evidence>
<evidence type="ECO:0000313" key="7">
    <source>
        <dbReference type="Proteomes" id="UP000431533"/>
    </source>
</evidence>
<comment type="caution">
    <text evidence="6">The sequence shown here is derived from an EMBL/GenBank/DDBJ whole genome shotgun (WGS) entry which is preliminary data.</text>
</comment>
<dbReference type="GeneID" id="41980586"/>
<comment type="similarity">
    <text evidence="1">Belongs to the peptidase C15 family.</text>
</comment>
<keyword evidence="7" id="KW-1185">Reference proteome</keyword>
<dbReference type="InterPro" id="IPR036440">
    <property type="entry name" value="Peptidase_C15-like_sf"/>
</dbReference>
<dbReference type="InterPro" id="IPR000816">
    <property type="entry name" value="Peptidase_C15"/>
</dbReference>
<evidence type="ECO:0000256" key="1">
    <source>
        <dbReference type="ARBA" id="ARBA00006641"/>
    </source>
</evidence>
<dbReference type="InterPro" id="IPR016125">
    <property type="entry name" value="Peptidase_C15-like"/>
</dbReference>
<dbReference type="SUPFAM" id="SSF53182">
    <property type="entry name" value="Pyrrolidone carboxyl peptidase (pyroglutamate aminopeptidase)"/>
    <property type="match status" value="1"/>
</dbReference>
<evidence type="ECO:0000256" key="5">
    <source>
        <dbReference type="ARBA" id="ARBA00022807"/>
    </source>
</evidence>
<protein>
    <submittedName>
        <fullName evidence="6">Pyroglutamyl-peptidase</fullName>
    </submittedName>
</protein>
<dbReference type="AlphaFoldDB" id="A0A8H8RAW9"/>
<dbReference type="GO" id="GO:0005829">
    <property type="term" value="C:cytosol"/>
    <property type="evidence" value="ECO:0007669"/>
    <property type="project" value="InterPro"/>
</dbReference>
<dbReference type="Proteomes" id="UP000431533">
    <property type="component" value="Unassembled WGS sequence"/>
</dbReference>
<dbReference type="Pfam" id="PF01470">
    <property type="entry name" value="Peptidase_C15"/>
    <property type="match status" value="1"/>
</dbReference>
<keyword evidence="2" id="KW-0963">Cytoplasm</keyword>
<keyword evidence="4" id="KW-0378">Hydrolase</keyword>
<accession>A0A8H8RAW9</accession>
<proteinExistence type="inferred from homology"/>
<dbReference type="OrthoDB" id="407146at2759"/>
<dbReference type="PANTHER" id="PTHR23402">
    <property type="entry name" value="PROTEASE FAMILY C15 PYROGLUTAMYL-PEPTIDASE I-RELATED"/>
    <property type="match status" value="1"/>
</dbReference>
<evidence type="ECO:0000256" key="4">
    <source>
        <dbReference type="ARBA" id="ARBA00022801"/>
    </source>
</evidence>
<sequence length="199" mass="22477">MAQEDYDVTVLVTGFGEFQDIKINPSFEITSLLPPEISHKGLTIRLISHPEPLNTAYHSILSTIPQLLEQHNPDIVLHIGLAVDRDYFAIEKSALRDGYHKKTWGESPERLETALNFDDVVGRWKKGGGKADVRGSDDVGNFVCGFIYYMSLEHFWKREDGEMKALFLHVPHLKGEKELEKGKQVTVGLIKAIAESCRE</sequence>